<dbReference type="VEuPathDB" id="AmoebaDB:NAEGRDRAFT_74539"/>
<dbReference type="InParanoid" id="D2VZM3"/>
<name>D2VZM3_NAEGR</name>
<dbReference type="InterPro" id="IPR013587">
    <property type="entry name" value="Nitrate/nitrite_sensing"/>
</dbReference>
<dbReference type="AlphaFoldDB" id="D2VZM3"/>
<dbReference type="RefSeq" id="XP_002670467.1">
    <property type="nucleotide sequence ID" value="XM_002670421.1"/>
</dbReference>
<keyword evidence="2" id="KW-1133">Transmembrane helix</keyword>
<sequence length="441" mass="50653">MEVSNIETPQQQQVEHNAERTLHAKRISGTVPDTFEEPSTTVPITEKGHKSKITSQSIMNKSLFNSFFPIRILEKIPLIIKLALIIAFCLIPMAVFGALLINSAAVNLNHANEIKKLSRVTMHLSELGDCLQNERGITSLYLGSHKRQYTIELAEARNRTDNAIERFFALSVSPNDILINEQWKRTWYLFEDYLGKVIGYSKGVGEWRMKVENVTNETFLPTIQYINDWDSLINDMIRVVTSQSLDPTFAIIHNSFNLLSAAREYRGIRRIYGTFGFMNGSLSQASIDSFKEAVIKGILVRHLFSLQASNEIYTEFLTNILNDTQQNICQSMEDYVLDNYQNLTKYTLEEWFFNMTLCMNSFRDCGRSNEIGLIRLFESNWFECYRFINCIYHCYSNCGSCGSIGGVAIFENYSRTLEENVASPRGYGLQIRATRIHVHYQ</sequence>
<keyword evidence="5" id="KW-1185">Reference proteome</keyword>
<evidence type="ECO:0000313" key="4">
    <source>
        <dbReference type="EMBL" id="EFC37723.1"/>
    </source>
</evidence>
<reference evidence="4 5" key="1">
    <citation type="journal article" date="2010" name="Cell">
        <title>The genome of Naegleria gruberi illuminates early eukaryotic versatility.</title>
        <authorList>
            <person name="Fritz-Laylin L.K."/>
            <person name="Prochnik S.E."/>
            <person name="Ginger M.L."/>
            <person name="Dacks J.B."/>
            <person name="Carpenter M.L."/>
            <person name="Field M.C."/>
            <person name="Kuo A."/>
            <person name="Paredez A."/>
            <person name="Chapman J."/>
            <person name="Pham J."/>
            <person name="Shu S."/>
            <person name="Neupane R."/>
            <person name="Cipriano M."/>
            <person name="Mancuso J."/>
            <person name="Tu H."/>
            <person name="Salamov A."/>
            <person name="Lindquist E."/>
            <person name="Shapiro H."/>
            <person name="Lucas S."/>
            <person name="Grigoriev I.V."/>
            <person name="Cande W.Z."/>
            <person name="Fulton C."/>
            <person name="Rokhsar D.S."/>
            <person name="Dawson S.C."/>
        </authorList>
    </citation>
    <scope>NUCLEOTIDE SEQUENCE [LARGE SCALE GENOMIC DNA]</scope>
    <source>
        <strain evidence="4 5">NEG-M</strain>
    </source>
</reference>
<evidence type="ECO:0000256" key="1">
    <source>
        <dbReference type="SAM" id="MobiDB-lite"/>
    </source>
</evidence>
<organism evidence="5">
    <name type="scientific">Naegleria gruberi</name>
    <name type="common">Amoeba</name>
    <dbReference type="NCBI Taxonomy" id="5762"/>
    <lineage>
        <taxon>Eukaryota</taxon>
        <taxon>Discoba</taxon>
        <taxon>Heterolobosea</taxon>
        <taxon>Tetramitia</taxon>
        <taxon>Eutetramitia</taxon>
        <taxon>Vahlkampfiidae</taxon>
        <taxon>Naegleria</taxon>
    </lineage>
</organism>
<feature type="transmembrane region" description="Helical" evidence="2">
    <location>
        <begin position="78"/>
        <end position="101"/>
    </location>
</feature>
<keyword evidence="2" id="KW-0812">Transmembrane</keyword>
<dbReference type="Proteomes" id="UP000006671">
    <property type="component" value="Unassembled WGS sequence"/>
</dbReference>
<feature type="domain" description="Nitrate/nitrite sensing protein" evidence="3">
    <location>
        <begin position="130"/>
        <end position="364"/>
    </location>
</feature>
<evidence type="ECO:0000313" key="5">
    <source>
        <dbReference type="Proteomes" id="UP000006671"/>
    </source>
</evidence>
<proteinExistence type="predicted"/>
<feature type="region of interest" description="Disordered" evidence="1">
    <location>
        <begin position="1"/>
        <end position="39"/>
    </location>
</feature>
<protein>
    <submittedName>
        <fullName evidence="4">Predicted protein</fullName>
    </submittedName>
</protein>
<accession>D2VZM3</accession>
<feature type="compositionally biased region" description="Polar residues" evidence="1">
    <location>
        <begin position="1"/>
        <end position="15"/>
    </location>
</feature>
<evidence type="ECO:0000256" key="2">
    <source>
        <dbReference type="SAM" id="Phobius"/>
    </source>
</evidence>
<gene>
    <name evidence="4" type="ORF">NAEGRDRAFT_74539</name>
</gene>
<keyword evidence="2" id="KW-0472">Membrane</keyword>
<dbReference type="KEGG" id="ngr:NAEGRDRAFT_74539"/>
<dbReference type="GeneID" id="8857602"/>
<dbReference type="Pfam" id="PF08376">
    <property type="entry name" value="NIT"/>
    <property type="match status" value="1"/>
</dbReference>
<evidence type="ECO:0000259" key="3">
    <source>
        <dbReference type="Pfam" id="PF08376"/>
    </source>
</evidence>
<dbReference type="EMBL" id="GG738915">
    <property type="protein sequence ID" value="EFC37723.1"/>
    <property type="molecule type" value="Genomic_DNA"/>
</dbReference>